<dbReference type="PANTHER" id="PTHR30204:SF93">
    <property type="entry name" value="HTH MERR-TYPE DOMAIN-CONTAINING PROTEIN"/>
    <property type="match status" value="1"/>
</dbReference>
<evidence type="ECO:0000259" key="3">
    <source>
        <dbReference type="PROSITE" id="PS50937"/>
    </source>
</evidence>
<gene>
    <name evidence="4" type="ORF">LX15_006033</name>
</gene>
<dbReference type="CDD" id="cd00592">
    <property type="entry name" value="HTH_MerR-like"/>
    <property type="match status" value="1"/>
</dbReference>
<sequence length="272" mass="30169">MLTIGELAKRAGTTVRAVRHYHAQGLLAEPPRDHSGYRRYGAAALVRLIRIRRLRDLGLPLERVRELLDGPGSLDEALDALDAELAARQREIARQRRRLAELRRRPADPELPPGFDEVFGRLAAVGLDEDLLRQEKEALLLALAIDEEVGEDLLDWYGRMLDEPMLAASLELSRRMRAVADLDPADPEVGRLGADFATFVHHQLGERLEGAGPVEDGSPPGVEGALLIDWINGLSPSQRRVLAVAGEYLAARLPETADLWRDLTRLTSPQDQ</sequence>
<feature type="coiled-coil region" evidence="2">
    <location>
        <begin position="78"/>
        <end position="105"/>
    </location>
</feature>
<accession>A0ABT1I3D2</accession>
<dbReference type="Proteomes" id="UP001205311">
    <property type="component" value="Unassembled WGS sequence"/>
</dbReference>
<keyword evidence="1 4" id="KW-0238">DNA-binding</keyword>
<reference evidence="4 5" key="1">
    <citation type="submission" date="2022-06" db="EMBL/GenBank/DDBJ databases">
        <title>Genomic Encyclopedia of Archaeal and Bacterial Type Strains, Phase II (KMG-II): from individual species to whole genera.</title>
        <authorList>
            <person name="Goeker M."/>
        </authorList>
    </citation>
    <scope>NUCLEOTIDE SEQUENCE [LARGE SCALE GENOMIC DNA]</scope>
    <source>
        <strain evidence="4 5">DSM 40477</strain>
    </source>
</reference>
<evidence type="ECO:0000313" key="5">
    <source>
        <dbReference type="Proteomes" id="UP001205311"/>
    </source>
</evidence>
<dbReference type="InterPro" id="IPR009061">
    <property type="entry name" value="DNA-bd_dom_put_sf"/>
</dbReference>
<dbReference type="RefSeq" id="WP_253674404.1">
    <property type="nucleotide sequence ID" value="NZ_JAMTCP010000063.1"/>
</dbReference>
<keyword evidence="5" id="KW-1185">Reference proteome</keyword>
<dbReference type="PRINTS" id="PR00040">
    <property type="entry name" value="HTHMERR"/>
</dbReference>
<dbReference type="EMBL" id="JAMTCP010000063">
    <property type="protein sequence ID" value="MCP2262297.1"/>
    <property type="molecule type" value="Genomic_DNA"/>
</dbReference>
<name>A0ABT1I3D2_STRSD</name>
<protein>
    <submittedName>
        <fullName evidence="4">DNA-binding transcriptional regulator, MerR family</fullName>
    </submittedName>
</protein>
<feature type="domain" description="HTH merR-type" evidence="3">
    <location>
        <begin position="1"/>
        <end position="70"/>
    </location>
</feature>
<dbReference type="SUPFAM" id="SSF46955">
    <property type="entry name" value="Putative DNA-binding domain"/>
    <property type="match status" value="1"/>
</dbReference>
<dbReference type="InterPro" id="IPR047057">
    <property type="entry name" value="MerR_fam"/>
</dbReference>
<keyword evidence="2" id="KW-0175">Coiled coil</keyword>
<dbReference type="InterPro" id="IPR000551">
    <property type="entry name" value="MerR-type_HTH_dom"/>
</dbReference>
<evidence type="ECO:0000256" key="2">
    <source>
        <dbReference type="SAM" id="Coils"/>
    </source>
</evidence>
<organism evidence="4 5">
    <name type="scientific">Streptoalloteichus tenebrarius (strain ATCC 17920 / DSM 40477 / JCM 4838 / CBS 697.72 / NBRC 16177 / NCIMB 11028 / NRRL B-12390 / A12253. 1 / ISP 5477)</name>
    <name type="common">Streptomyces tenebrarius</name>
    <dbReference type="NCBI Taxonomy" id="1933"/>
    <lineage>
        <taxon>Bacteria</taxon>
        <taxon>Bacillati</taxon>
        <taxon>Actinomycetota</taxon>
        <taxon>Actinomycetes</taxon>
        <taxon>Pseudonocardiales</taxon>
        <taxon>Pseudonocardiaceae</taxon>
        <taxon>Streptoalloteichus</taxon>
    </lineage>
</organism>
<dbReference type="Pfam" id="PF13411">
    <property type="entry name" value="MerR_1"/>
    <property type="match status" value="1"/>
</dbReference>
<proteinExistence type="predicted"/>
<dbReference type="GO" id="GO:0003677">
    <property type="term" value="F:DNA binding"/>
    <property type="evidence" value="ECO:0007669"/>
    <property type="project" value="UniProtKB-KW"/>
</dbReference>
<dbReference type="PANTHER" id="PTHR30204">
    <property type="entry name" value="REDOX-CYCLING DRUG-SENSING TRANSCRIPTIONAL ACTIVATOR SOXR"/>
    <property type="match status" value="1"/>
</dbReference>
<dbReference type="Gene3D" id="1.10.1660.10">
    <property type="match status" value="1"/>
</dbReference>
<evidence type="ECO:0000313" key="4">
    <source>
        <dbReference type="EMBL" id="MCP2262297.1"/>
    </source>
</evidence>
<dbReference type="SMART" id="SM00422">
    <property type="entry name" value="HTH_MERR"/>
    <property type="match status" value="1"/>
</dbReference>
<comment type="caution">
    <text evidence="4">The sequence shown here is derived from an EMBL/GenBank/DDBJ whole genome shotgun (WGS) entry which is preliminary data.</text>
</comment>
<dbReference type="PROSITE" id="PS50937">
    <property type="entry name" value="HTH_MERR_2"/>
    <property type="match status" value="1"/>
</dbReference>
<evidence type="ECO:0000256" key="1">
    <source>
        <dbReference type="ARBA" id="ARBA00023125"/>
    </source>
</evidence>